<keyword evidence="2" id="KW-1185">Reference proteome</keyword>
<gene>
    <name evidence="1" type="ORF">NVP1238A_07</name>
</gene>
<reference evidence="1 2" key="1">
    <citation type="submission" date="2017-11" db="EMBL/GenBank/DDBJ databases">
        <title>A major lineage of nontailed dsDNA viruses as unrecognized killers of marine bacteria.</title>
        <authorList>
            <person name="Kauffman K.M."/>
            <person name="Hussain F.A."/>
            <person name="Yang J."/>
            <person name="Arevalo P."/>
            <person name="Brown J.M."/>
            <person name="Chang W.K."/>
            <person name="VanInsberghe D."/>
            <person name="Elsherbini J."/>
            <person name="Cutler M.B."/>
            <person name="Kelly L."/>
            <person name="Polz M.F."/>
        </authorList>
    </citation>
    <scope>NUCLEOTIDE SEQUENCE [LARGE SCALE GENOMIC DNA]</scope>
</reference>
<name>A0A2I7RUB2_9CAUD</name>
<organism evidence="1 2">
    <name type="scientific">Vibrio phage 1.238.A._10N.261.52.F10</name>
    <dbReference type="NCBI Taxonomy" id="1881231"/>
    <lineage>
        <taxon>Viruses</taxon>
        <taxon>Duplodnaviria</taxon>
        <taxon>Heunggongvirae</taxon>
        <taxon>Uroviricota</taxon>
        <taxon>Caudoviricetes</taxon>
        <taxon>Schitoviridae</taxon>
        <taxon>Pariacacavirus</taxon>
        <taxon>Pariacacavirus 1238A</taxon>
    </lineage>
</organism>
<evidence type="ECO:0000313" key="2">
    <source>
        <dbReference type="Proteomes" id="UP000269348"/>
    </source>
</evidence>
<dbReference type="Proteomes" id="UP000269348">
    <property type="component" value="Segment"/>
</dbReference>
<evidence type="ECO:0000313" key="1">
    <source>
        <dbReference type="EMBL" id="AUR97256.1"/>
    </source>
</evidence>
<proteinExistence type="predicted"/>
<dbReference type="EMBL" id="MG592603">
    <property type="protein sequence ID" value="AUR97256.1"/>
    <property type="molecule type" value="Genomic_DNA"/>
</dbReference>
<sequence length="53" mass="5839">MIIVNSLDKGLRLLDSYPPTIDAQLCLNTLDEFDPARSPSVARSQELAHVSIN</sequence>
<protein>
    <submittedName>
        <fullName evidence="1">Uncharacterized protein</fullName>
    </submittedName>
</protein>
<accession>A0A2I7RUB2</accession>